<keyword evidence="4" id="KW-1003">Cell membrane</keyword>
<dbReference type="GO" id="GO:0046428">
    <property type="term" value="F:1,4-dihydroxy-2-naphthoate polyprenyltransferase activity"/>
    <property type="evidence" value="ECO:0007669"/>
    <property type="project" value="InterPro"/>
</dbReference>
<feature type="transmembrane region" description="Helical" evidence="9">
    <location>
        <begin position="241"/>
        <end position="259"/>
    </location>
</feature>
<dbReference type="GO" id="GO:0009234">
    <property type="term" value="P:menaquinone biosynthetic process"/>
    <property type="evidence" value="ECO:0007669"/>
    <property type="project" value="UniProtKB-UniPathway"/>
</dbReference>
<evidence type="ECO:0000256" key="5">
    <source>
        <dbReference type="ARBA" id="ARBA00022679"/>
    </source>
</evidence>
<feature type="transmembrane region" description="Helical" evidence="9">
    <location>
        <begin position="18"/>
        <end position="35"/>
    </location>
</feature>
<feature type="transmembrane region" description="Helical" evidence="9">
    <location>
        <begin position="215"/>
        <end position="235"/>
    </location>
</feature>
<accession>A0A381UBI2</accession>
<dbReference type="CDD" id="cd13962">
    <property type="entry name" value="PT_UbiA_UBIAD1"/>
    <property type="match status" value="1"/>
</dbReference>
<evidence type="ECO:0008006" key="11">
    <source>
        <dbReference type="Google" id="ProtNLM"/>
    </source>
</evidence>
<keyword evidence="6 9" id="KW-0812">Transmembrane</keyword>
<evidence type="ECO:0000256" key="3">
    <source>
        <dbReference type="ARBA" id="ARBA00022428"/>
    </source>
</evidence>
<evidence type="ECO:0000256" key="1">
    <source>
        <dbReference type="ARBA" id="ARBA00004141"/>
    </source>
</evidence>
<evidence type="ECO:0000256" key="8">
    <source>
        <dbReference type="ARBA" id="ARBA00023136"/>
    </source>
</evidence>
<feature type="non-terminal residue" evidence="10">
    <location>
        <position position="1"/>
    </location>
</feature>
<evidence type="ECO:0000256" key="6">
    <source>
        <dbReference type="ARBA" id="ARBA00022692"/>
    </source>
</evidence>
<dbReference type="PANTHER" id="PTHR13929">
    <property type="entry name" value="1,4-DIHYDROXY-2-NAPHTHOATE OCTAPRENYLTRANSFERASE"/>
    <property type="match status" value="1"/>
</dbReference>
<evidence type="ECO:0000256" key="4">
    <source>
        <dbReference type="ARBA" id="ARBA00022475"/>
    </source>
</evidence>
<sequence length="296" mass="31806">VKFNQVFKVWLLAIRPKTLGAAVAPILIGTSMAFAEGKGHFLAALTALLCALLIQIGTNFSNDYFDFIKGADTEERLGPVRATQAGLVTPKTMLRNFVVIFGLTIFVGIYLVLRGGWPIVIIGVLSIASGILYTGGPSPLGYLGLGDIFVLIFFGPVAVGGTYYVQALEVSEAVIFAGLGPGLLATALLAVNNLRDEPTDKKVGKLTLAVRFGPAFVRAEYLVAFAFAVLLPFILAFWTDAHWYACISALITIPGYSAIRQIISRVKGQELNDALTTTGKLIIIYSILFSLGWWIG</sequence>
<name>A0A381UBI2_9ZZZZ</name>
<dbReference type="HAMAP" id="MF_01937">
    <property type="entry name" value="MenA_1"/>
    <property type="match status" value="1"/>
</dbReference>
<dbReference type="GO" id="GO:0042371">
    <property type="term" value="P:vitamin K biosynthetic process"/>
    <property type="evidence" value="ECO:0007669"/>
    <property type="project" value="TreeGrafter"/>
</dbReference>
<keyword evidence="5" id="KW-0808">Transferase</keyword>
<dbReference type="InterPro" id="IPR026046">
    <property type="entry name" value="UBIAD1"/>
</dbReference>
<feature type="transmembrane region" description="Helical" evidence="9">
    <location>
        <begin position="173"/>
        <end position="194"/>
    </location>
</feature>
<keyword evidence="7 9" id="KW-1133">Transmembrane helix</keyword>
<dbReference type="InterPro" id="IPR044878">
    <property type="entry name" value="UbiA_sf"/>
</dbReference>
<keyword evidence="3" id="KW-0474">Menaquinone biosynthesis</keyword>
<dbReference type="Gene3D" id="1.10.357.140">
    <property type="entry name" value="UbiA prenyltransferase"/>
    <property type="match status" value="1"/>
</dbReference>
<gene>
    <name evidence="10" type="ORF">METZ01_LOCUS78456</name>
</gene>
<dbReference type="NCBIfam" id="TIGR00751">
    <property type="entry name" value="menA"/>
    <property type="match status" value="1"/>
</dbReference>
<feature type="transmembrane region" description="Helical" evidence="9">
    <location>
        <begin position="94"/>
        <end position="113"/>
    </location>
</feature>
<evidence type="ECO:0000313" key="10">
    <source>
        <dbReference type="EMBL" id="SVA25602.1"/>
    </source>
</evidence>
<dbReference type="Pfam" id="PF01040">
    <property type="entry name" value="UbiA"/>
    <property type="match status" value="1"/>
</dbReference>
<dbReference type="NCBIfam" id="NF004751">
    <property type="entry name" value="PRK06080.1-3"/>
    <property type="match status" value="1"/>
</dbReference>
<feature type="transmembrane region" description="Helical" evidence="9">
    <location>
        <begin position="271"/>
        <end position="295"/>
    </location>
</feature>
<evidence type="ECO:0000256" key="9">
    <source>
        <dbReference type="SAM" id="Phobius"/>
    </source>
</evidence>
<proteinExistence type="inferred from homology"/>
<dbReference type="EMBL" id="UINC01006118">
    <property type="protein sequence ID" value="SVA25602.1"/>
    <property type="molecule type" value="Genomic_DNA"/>
</dbReference>
<evidence type="ECO:0000256" key="7">
    <source>
        <dbReference type="ARBA" id="ARBA00022989"/>
    </source>
</evidence>
<feature type="transmembrane region" description="Helical" evidence="9">
    <location>
        <begin position="148"/>
        <end position="167"/>
    </location>
</feature>
<dbReference type="InterPro" id="IPR000537">
    <property type="entry name" value="UbiA_prenyltransferase"/>
</dbReference>
<protein>
    <recommendedName>
        <fullName evidence="11">1,4-dihydroxy-2-naphthoate octaprenyltransferase</fullName>
    </recommendedName>
</protein>
<evidence type="ECO:0000256" key="2">
    <source>
        <dbReference type="ARBA" id="ARBA00004863"/>
    </source>
</evidence>
<dbReference type="PANTHER" id="PTHR13929:SF0">
    <property type="entry name" value="UBIA PRENYLTRANSFERASE DOMAIN-CONTAINING PROTEIN 1"/>
    <property type="match status" value="1"/>
</dbReference>
<feature type="transmembrane region" description="Helical" evidence="9">
    <location>
        <begin position="41"/>
        <end position="60"/>
    </location>
</feature>
<dbReference type="PIRSF" id="PIRSF005355">
    <property type="entry name" value="UBIAD1"/>
    <property type="match status" value="1"/>
</dbReference>
<dbReference type="InterPro" id="IPR004657">
    <property type="entry name" value="MenA"/>
</dbReference>
<keyword evidence="8 9" id="KW-0472">Membrane</keyword>
<feature type="transmembrane region" description="Helical" evidence="9">
    <location>
        <begin position="119"/>
        <end position="136"/>
    </location>
</feature>
<organism evidence="10">
    <name type="scientific">marine metagenome</name>
    <dbReference type="NCBI Taxonomy" id="408172"/>
    <lineage>
        <taxon>unclassified sequences</taxon>
        <taxon>metagenomes</taxon>
        <taxon>ecological metagenomes</taxon>
    </lineage>
</organism>
<comment type="subcellular location">
    <subcellularLocation>
        <location evidence="1">Membrane</location>
        <topology evidence="1">Multi-pass membrane protein</topology>
    </subcellularLocation>
</comment>
<reference evidence="10" key="1">
    <citation type="submission" date="2018-05" db="EMBL/GenBank/DDBJ databases">
        <authorList>
            <person name="Lanie J.A."/>
            <person name="Ng W.-L."/>
            <person name="Kazmierczak K.M."/>
            <person name="Andrzejewski T.M."/>
            <person name="Davidsen T.M."/>
            <person name="Wayne K.J."/>
            <person name="Tettelin H."/>
            <person name="Glass J.I."/>
            <person name="Rusch D."/>
            <person name="Podicherti R."/>
            <person name="Tsui H.-C.T."/>
            <person name="Winkler M.E."/>
        </authorList>
    </citation>
    <scope>NUCLEOTIDE SEQUENCE</scope>
</reference>
<dbReference type="GO" id="GO:0016020">
    <property type="term" value="C:membrane"/>
    <property type="evidence" value="ECO:0007669"/>
    <property type="project" value="UniProtKB-SubCell"/>
</dbReference>
<comment type="pathway">
    <text evidence="2">Quinol/quinone metabolism; menaquinone biosynthesis.</text>
</comment>
<dbReference type="AlphaFoldDB" id="A0A381UBI2"/>
<dbReference type="UniPathway" id="UPA00079"/>